<dbReference type="AlphaFoldDB" id="A0A9P3PKA0"/>
<proteinExistence type="predicted"/>
<protein>
    <recommendedName>
        <fullName evidence="1">DUF6699 domain-containing protein</fullName>
    </recommendedName>
</protein>
<dbReference type="Proteomes" id="UP001063166">
    <property type="component" value="Unassembled WGS sequence"/>
</dbReference>
<accession>A0A9P3PKA0</accession>
<comment type="caution">
    <text evidence="2">The sequence shown here is derived from an EMBL/GenBank/DDBJ whole genome shotgun (WGS) entry which is preliminary data.</text>
</comment>
<evidence type="ECO:0000313" key="3">
    <source>
        <dbReference type="Proteomes" id="UP001063166"/>
    </source>
</evidence>
<organism evidence="2 3">
    <name type="scientific">Lyophyllum shimeji</name>
    <name type="common">Hon-shimeji</name>
    <name type="synonym">Tricholoma shimeji</name>
    <dbReference type="NCBI Taxonomy" id="47721"/>
    <lineage>
        <taxon>Eukaryota</taxon>
        <taxon>Fungi</taxon>
        <taxon>Dikarya</taxon>
        <taxon>Basidiomycota</taxon>
        <taxon>Agaricomycotina</taxon>
        <taxon>Agaricomycetes</taxon>
        <taxon>Agaricomycetidae</taxon>
        <taxon>Agaricales</taxon>
        <taxon>Tricholomatineae</taxon>
        <taxon>Lyophyllaceae</taxon>
        <taxon>Lyophyllum</taxon>
    </lineage>
</organism>
<dbReference type="Pfam" id="PF20415">
    <property type="entry name" value="DUF6699"/>
    <property type="match status" value="1"/>
</dbReference>
<evidence type="ECO:0000313" key="2">
    <source>
        <dbReference type="EMBL" id="GLB37004.1"/>
    </source>
</evidence>
<gene>
    <name evidence="2" type="ORF">LshimejAT787_0400550</name>
</gene>
<sequence length="214" mass="24126">MSNPPRPIPWHGYYEPLSAAQVYGDSRNARTGPSPFQSAKYPDLHPLLAVDTARFKFDVRRKPHEIDAGTWVFSNRHVAATEAGVKRLRIISKAFLWTIDIESPVPVTCEAVWEALYYGLQQPIADSEWGLIVSLGRGNGFGSRKQKEVVERAAKKRLEENVGDQVRLRRVDYLGEATVLKGLEKDEEFAELRLLPGNKRCRDTWIATFGTACS</sequence>
<feature type="domain" description="DUF6699" evidence="1">
    <location>
        <begin position="56"/>
        <end position="186"/>
    </location>
</feature>
<keyword evidence="3" id="KW-1185">Reference proteome</keyword>
<evidence type="ECO:0000259" key="1">
    <source>
        <dbReference type="Pfam" id="PF20415"/>
    </source>
</evidence>
<name>A0A9P3PKA0_LYOSH</name>
<reference evidence="2" key="1">
    <citation type="submission" date="2022-07" db="EMBL/GenBank/DDBJ databases">
        <title>The genome of Lyophyllum shimeji provides insight into the initial evolution of ectomycorrhizal fungal genome.</title>
        <authorList>
            <person name="Kobayashi Y."/>
            <person name="Shibata T."/>
            <person name="Hirakawa H."/>
            <person name="Shigenobu S."/>
            <person name="Nishiyama T."/>
            <person name="Yamada A."/>
            <person name="Hasebe M."/>
            <person name="Kawaguchi M."/>
        </authorList>
    </citation>
    <scope>NUCLEOTIDE SEQUENCE</scope>
    <source>
        <strain evidence="2">AT787</strain>
    </source>
</reference>
<dbReference type="InterPro" id="IPR046522">
    <property type="entry name" value="DUF6699"/>
</dbReference>
<dbReference type="OrthoDB" id="21474at2759"/>
<dbReference type="EMBL" id="BRPK01000004">
    <property type="protein sequence ID" value="GLB37004.1"/>
    <property type="molecule type" value="Genomic_DNA"/>
</dbReference>